<dbReference type="AlphaFoldDB" id="A0A8H6JID1"/>
<comment type="caution">
    <text evidence="1">The sequence shown here is derived from an EMBL/GenBank/DDBJ whole genome shotgun (WGS) entry which is preliminary data.</text>
</comment>
<accession>A0A8H6JID1</accession>
<organism evidence="1 2">
    <name type="scientific">Colletotrichum musicola</name>
    <dbReference type="NCBI Taxonomy" id="2175873"/>
    <lineage>
        <taxon>Eukaryota</taxon>
        <taxon>Fungi</taxon>
        <taxon>Dikarya</taxon>
        <taxon>Ascomycota</taxon>
        <taxon>Pezizomycotina</taxon>
        <taxon>Sordariomycetes</taxon>
        <taxon>Hypocreomycetidae</taxon>
        <taxon>Glomerellales</taxon>
        <taxon>Glomerellaceae</taxon>
        <taxon>Colletotrichum</taxon>
        <taxon>Colletotrichum orchidearum species complex</taxon>
    </lineage>
</organism>
<sequence length="116" mass="13176">MTSPTRVGPQVTASLAATLPSNTSISNLPLITWRSKRYVVEEQLSRKCSRGRSSWIKDHGVVLVEVSPTLQPLSAYWCCRRCDNKGRPEFFGVIATSSAQEYLRKYRYVLPISRRN</sequence>
<evidence type="ECO:0000313" key="1">
    <source>
        <dbReference type="EMBL" id="KAF6813595.1"/>
    </source>
</evidence>
<protein>
    <submittedName>
        <fullName evidence="1">Transposase-like protein</fullName>
    </submittedName>
</protein>
<evidence type="ECO:0000313" key="2">
    <source>
        <dbReference type="Proteomes" id="UP000639643"/>
    </source>
</evidence>
<proteinExistence type="predicted"/>
<dbReference type="OrthoDB" id="5062167at2759"/>
<dbReference type="Proteomes" id="UP000639643">
    <property type="component" value="Unassembled WGS sequence"/>
</dbReference>
<name>A0A8H6JID1_9PEZI</name>
<dbReference type="EMBL" id="WIGM01000753">
    <property type="protein sequence ID" value="KAF6813595.1"/>
    <property type="molecule type" value="Genomic_DNA"/>
</dbReference>
<keyword evidence="2" id="KW-1185">Reference proteome</keyword>
<gene>
    <name evidence="1" type="ORF">CMUS01_12804</name>
</gene>
<reference evidence="1" key="1">
    <citation type="journal article" date="2020" name="Phytopathology">
        <title>Genome Sequence Resources of Colletotrichum truncatum, C. plurivorum, C. musicola, and C. sojae: Four Species Pathogenic to Soybean (Glycine max).</title>
        <authorList>
            <person name="Rogerio F."/>
            <person name="Boufleur T.R."/>
            <person name="Ciampi-Guillardi M."/>
            <person name="Sukno S.A."/>
            <person name="Thon M.R."/>
            <person name="Massola Junior N.S."/>
            <person name="Baroncelli R."/>
        </authorList>
    </citation>
    <scope>NUCLEOTIDE SEQUENCE</scope>
    <source>
        <strain evidence="1">LFN0074</strain>
    </source>
</reference>